<dbReference type="PROSITE" id="PS51257">
    <property type="entry name" value="PROKAR_LIPOPROTEIN"/>
    <property type="match status" value="1"/>
</dbReference>
<proteinExistence type="predicted"/>
<dbReference type="SUPFAM" id="SSF51004">
    <property type="entry name" value="C-terminal (heme d1) domain of cytochrome cd1-nitrite reductase"/>
    <property type="match status" value="1"/>
</dbReference>
<dbReference type="InterPro" id="IPR011048">
    <property type="entry name" value="Haem_d1_sf"/>
</dbReference>
<protein>
    <recommendedName>
        <fullName evidence="3">40-residue YVTN family beta-propeller repeat-containing protein</fullName>
    </recommendedName>
</protein>
<dbReference type="Gene3D" id="2.130.10.10">
    <property type="entry name" value="YVTN repeat-like/Quinoprotein amine dehydrogenase"/>
    <property type="match status" value="1"/>
</dbReference>
<name>A0ABU3DSK7_9FLAO</name>
<dbReference type="Pfam" id="PF16819">
    <property type="entry name" value="DUF5074"/>
    <property type="match status" value="1"/>
</dbReference>
<dbReference type="InterPro" id="IPR011964">
    <property type="entry name" value="YVTN_b-propeller_repeat"/>
</dbReference>
<dbReference type="PANTHER" id="PTHR47197:SF3">
    <property type="entry name" value="DIHYDRO-HEME D1 DEHYDROGENASE"/>
    <property type="match status" value="1"/>
</dbReference>
<dbReference type="Proteomes" id="UP001253848">
    <property type="component" value="Unassembled WGS sequence"/>
</dbReference>
<organism evidence="1 2">
    <name type="scientific">Autumnicola psychrophila</name>
    <dbReference type="NCBI Taxonomy" id="3075592"/>
    <lineage>
        <taxon>Bacteria</taxon>
        <taxon>Pseudomonadati</taxon>
        <taxon>Bacteroidota</taxon>
        <taxon>Flavobacteriia</taxon>
        <taxon>Flavobacteriales</taxon>
        <taxon>Flavobacteriaceae</taxon>
        <taxon>Autumnicola</taxon>
    </lineage>
</organism>
<evidence type="ECO:0008006" key="3">
    <source>
        <dbReference type="Google" id="ProtNLM"/>
    </source>
</evidence>
<dbReference type="EMBL" id="JAVRHN010000006">
    <property type="protein sequence ID" value="MDT0686702.1"/>
    <property type="molecule type" value="Genomic_DNA"/>
</dbReference>
<gene>
    <name evidence="1" type="ORF">RM541_09995</name>
</gene>
<keyword evidence="2" id="KW-1185">Reference proteome</keyword>
<dbReference type="InterPro" id="IPR031815">
    <property type="entry name" value="DUF5074"/>
</dbReference>
<evidence type="ECO:0000313" key="2">
    <source>
        <dbReference type="Proteomes" id="UP001253848"/>
    </source>
</evidence>
<comment type="caution">
    <text evidence="1">The sequence shown here is derived from an EMBL/GenBank/DDBJ whole genome shotgun (WGS) entry which is preliminary data.</text>
</comment>
<reference evidence="1 2" key="1">
    <citation type="submission" date="2023-09" db="EMBL/GenBank/DDBJ databases">
        <authorList>
            <person name="Rey-Velasco X."/>
        </authorList>
    </citation>
    <scope>NUCLEOTIDE SEQUENCE [LARGE SCALE GENOMIC DNA]</scope>
    <source>
        <strain evidence="1 2">F225</strain>
    </source>
</reference>
<accession>A0ABU3DSK7</accession>
<dbReference type="InterPro" id="IPR051200">
    <property type="entry name" value="Host-pathogen_enzymatic-act"/>
</dbReference>
<dbReference type="PANTHER" id="PTHR47197">
    <property type="entry name" value="PROTEIN NIRF"/>
    <property type="match status" value="1"/>
</dbReference>
<dbReference type="InterPro" id="IPR015943">
    <property type="entry name" value="WD40/YVTN_repeat-like_dom_sf"/>
</dbReference>
<sequence>MKINKIFITALAVITFLTSCESDDDINGSSVPEGDYSNGIFILNEGVFNSGNSTVSFLDEETGTVIKDVFADENSGAALGDTGQTMGLYDDNAFVVMNVSNKIEVVDRSTFKSVATIDEGLQNPRYIAFAEGNAYVTNWGDSSNPDDDYVAVIDLESFIISETISVVKGPEEIVEESGMLYIAHGNSANDKISVLDAATNEVTKTITVGVRPGSMEIEDGYLWVAVAGMGSYPDPDAESAGKIVKVDLSSHEIVAEMEFTNSTDHPGNLDLEDDMVYYTLGKTVYSFGEDAIALPETALAELTEVAFLYGLEVEDGVIYAASAKADFSSDGDLYLYSASDGSFIDSFEVGINPNGVYFND</sequence>
<dbReference type="NCBIfam" id="TIGR02276">
    <property type="entry name" value="beta_rpt_yvtn"/>
    <property type="match status" value="1"/>
</dbReference>
<evidence type="ECO:0000313" key="1">
    <source>
        <dbReference type="EMBL" id="MDT0686702.1"/>
    </source>
</evidence>
<dbReference type="RefSeq" id="WP_311500025.1">
    <property type="nucleotide sequence ID" value="NZ_JAVRHN010000006.1"/>
</dbReference>